<evidence type="ECO:0000256" key="1">
    <source>
        <dbReference type="SAM" id="Coils"/>
    </source>
</evidence>
<organism evidence="2 3">
    <name type="scientific">Shimazuella alba</name>
    <dbReference type="NCBI Taxonomy" id="2690964"/>
    <lineage>
        <taxon>Bacteria</taxon>
        <taxon>Bacillati</taxon>
        <taxon>Bacillota</taxon>
        <taxon>Bacilli</taxon>
        <taxon>Bacillales</taxon>
        <taxon>Thermoactinomycetaceae</taxon>
        <taxon>Shimazuella</taxon>
    </lineage>
</organism>
<gene>
    <name evidence="2" type="ORF">GSM42_10130</name>
</gene>
<proteinExistence type="predicted"/>
<sequence>MSNDYEDYLKDVKDLDMTNKEVRRELDELNREEKSPEVKLTIETDPIKSAKFEELDEAIEEGDYSKAQQIKRDL</sequence>
<dbReference type="EMBL" id="WUUL01000006">
    <property type="protein sequence ID" value="MXQ54068.1"/>
    <property type="molecule type" value="Genomic_DNA"/>
</dbReference>
<dbReference type="Proteomes" id="UP000430692">
    <property type="component" value="Unassembled WGS sequence"/>
</dbReference>
<feature type="coiled-coil region" evidence="1">
    <location>
        <begin position="5"/>
        <end position="35"/>
    </location>
</feature>
<dbReference type="AlphaFoldDB" id="A0A6I4VU68"/>
<keyword evidence="1" id="KW-0175">Coiled coil</keyword>
<evidence type="ECO:0000313" key="3">
    <source>
        <dbReference type="Proteomes" id="UP000430692"/>
    </source>
</evidence>
<keyword evidence="3" id="KW-1185">Reference proteome</keyword>
<comment type="caution">
    <text evidence="2">The sequence shown here is derived from an EMBL/GenBank/DDBJ whole genome shotgun (WGS) entry which is preliminary data.</text>
</comment>
<evidence type="ECO:0000313" key="2">
    <source>
        <dbReference type="EMBL" id="MXQ54068.1"/>
    </source>
</evidence>
<dbReference type="RefSeq" id="WP_160801430.1">
    <property type="nucleotide sequence ID" value="NZ_WUUL01000006.1"/>
</dbReference>
<accession>A0A6I4VU68</accession>
<reference evidence="2 3" key="1">
    <citation type="submission" date="2019-12" db="EMBL/GenBank/DDBJ databases">
        <title>Whole-genome analyses of novel actinobacteria.</title>
        <authorList>
            <person name="Sahin N."/>
            <person name="Saygin H."/>
        </authorList>
    </citation>
    <scope>NUCLEOTIDE SEQUENCE [LARGE SCALE GENOMIC DNA]</scope>
    <source>
        <strain evidence="2 3">KC615</strain>
    </source>
</reference>
<name>A0A6I4VU68_9BACL</name>
<protein>
    <submittedName>
        <fullName evidence="2">Uncharacterized protein</fullName>
    </submittedName>
</protein>